<organism evidence="3 4">
    <name type="scientific">Dyadobacter fanqingshengii</name>
    <dbReference type="NCBI Taxonomy" id="2906443"/>
    <lineage>
        <taxon>Bacteria</taxon>
        <taxon>Pseudomonadati</taxon>
        <taxon>Bacteroidota</taxon>
        <taxon>Cytophagia</taxon>
        <taxon>Cytophagales</taxon>
        <taxon>Spirosomataceae</taxon>
        <taxon>Dyadobacter</taxon>
    </lineage>
</organism>
<name>A0A9X1PCH3_9BACT</name>
<dbReference type="Pfam" id="PF03808">
    <property type="entry name" value="Glyco_tran_WecG"/>
    <property type="match status" value="1"/>
</dbReference>
<gene>
    <name evidence="3" type="ORF">LXM24_17980</name>
</gene>
<evidence type="ECO:0000313" key="4">
    <source>
        <dbReference type="Proteomes" id="UP001139700"/>
    </source>
</evidence>
<keyword evidence="1" id="KW-0328">Glycosyltransferase</keyword>
<reference evidence="3" key="1">
    <citation type="submission" date="2021-12" db="EMBL/GenBank/DDBJ databases">
        <title>Novel species in genus Dyadobacter.</title>
        <authorList>
            <person name="Ma C."/>
        </authorList>
    </citation>
    <scope>NUCLEOTIDE SEQUENCE</scope>
    <source>
        <strain evidence="3">CY399</strain>
    </source>
</reference>
<evidence type="ECO:0000313" key="3">
    <source>
        <dbReference type="EMBL" id="MCF0042002.1"/>
    </source>
</evidence>
<keyword evidence="4" id="KW-1185">Reference proteome</keyword>
<dbReference type="PANTHER" id="PTHR34136:SF1">
    <property type="entry name" value="UDP-N-ACETYL-D-MANNOSAMINURONIC ACID TRANSFERASE"/>
    <property type="match status" value="1"/>
</dbReference>
<dbReference type="PANTHER" id="PTHR34136">
    <property type="match status" value="1"/>
</dbReference>
<evidence type="ECO:0000256" key="2">
    <source>
        <dbReference type="ARBA" id="ARBA00022679"/>
    </source>
</evidence>
<dbReference type="GO" id="GO:0016758">
    <property type="term" value="F:hexosyltransferase activity"/>
    <property type="evidence" value="ECO:0007669"/>
    <property type="project" value="TreeGrafter"/>
</dbReference>
<evidence type="ECO:0000256" key="1">
    <source>
        <dbReference type="ARBA" id="ARBA00022676"/>
    </source>
</evidence>
<dbReference type="CDD" id="cd06533">
    <property type="entry name" value="Glyco_transf_WecG_TagA"/>
    <property type="match status" value="1"/>
</dbReference>
<dbReference type="NCBIfam" id="TIGR00696">
    <property type="entry name" value="wecG_tagA_cpsF"/>
    <property type="match status" value="1"/>
</dbReference>
<proteinExistence type="predicted"/>
<dbReference type="AlphaFoldDB" id="A0A9X1PCH3"/>
<sequence length="254" mass="29271">MESSVNFLGYSLAVNPFPLSITKGQKIIINTINQYSFCIAEKDVVFKEALRTSDILLPDGIGIVKACSYITGKPLKKIAGAEIHEDLLKTLNVEGGKCFYLGSSDKTLNGIKSRIEKDYPFVRAAFYSPPYKEIFDEKDIIAMIEQIDDFKPDVLFIGLTAPKQEKLSYLFKDKFDANIICSIGAVFDFYAKTITRPSQFWIDLHLEWLVRLVKEPKRMWKRYLYFGFLFIYKMLNQKKTIDQAPEEFAKHKLQ</sequence>
<dbReference type="InterPro" id="IPR004629">
    <property type="entry name" value="WecG_TagA_CpsF"/>
</dbReference>
<dbReference type="RefSeq" id="WP_234614799.1">
    <property type="nucleotide sequence ID" value="NZ_CP098806.1"/>
</dbReference>
<keyword evidence="2" id="KW-0808">Transferase</keyword>
<protein>
    <submittedName>
        <fullName evidence="3">WecB/TagA/CpsF family glycosyltransferase</fullName>
    </submittedName>
</protein>
<dbReference type="Proteomes" id="UP001139700">
    <property type="component" value="Unassembled WGS sequence"/>
</dbReference>
<comment type="caution">
    <text evidence="3">The sequence shown here is derived from an EMBL/GenBank/DDBJ whole genome shotgun (WGS) entry which is preliminary data.</text>
</comment>
<dbReference type="EMBL" id="JAJTTA010000002">
    <property type="protein sequence ID" value="MCF0042002.1"/>
    <property type="molecule type" value="Genomic_DNA"/>
</dbReference>
<accession>A0A9X1PCH3</accession>